<gene>
    <name evidence="14" type="ORF">CP968_07150</name>
    <name evidence="13" type="ORF">GCM10010371_14620</name>
</gene>
<dbReference type="InterPro" id="IPR050428">
    <property type="entry name" value="TCS_sensor_his_kinase"/>
</dbReference>
<reference evidence="14 15" key="2">
    <citation type="submission" date="2017-09" db="EMBL/GenBank/DDBJ databases">
        <authorList>
            <person name="Lee N."/>
            <person name="Cho B.-K."/>
        </authorList>
    </citation>
    <scope>NUCLEOTIDE SEQUENCE [LARGE SCALE GENOMIC DNA]</scope>
    <source>
        <strain evidence="14 15">ATCC 27467</strain>
    </source>
</reference>
<evidence type="ECO:0000256" key="9">
    <source>
        <dbReference type="ARBA" id="ARBA00023012"/>
    </source>
</evidence>
<sequence length="480" mass="51608">MRRIAPLGLRTRLIAAFLLVAAICAVTTAALTYQKARNAILKQTQDTAVSSLREQIEQQTTRLPMTQDQLQAVVTELGKRGKPHPWTVFGEYGSLRASSSSAAPFGPVTDTLRRKVRENRYGAFQRVENGSGDPYLTIGIAAVFPHGGVAEPTGAVYFASVPLTDESRTVQAMVDAAKQGAVPAIALAVIPALLAARSVLRPVRDMRRAAQRLGLGRLDTRIEVRGADELAGLARTFNETARALEHSVAELREAEVRARRFASDVSHELRTPLAGMLAVTEVLDEDAEQLDPDTAKALRLVSAETGKLAVLVEDLMEISRFDARAAELNLDDVDLAVAVGKTLERRHWDDGRVRTDLPPGVRARLDPRRFDVVLANLVGNALRHGGAPVLITVRTGPGEDGERLLVEVADSGPGIAPEVLPHIFDRFFKADAARTRSAGSGLGLAITLENVRLHGGTLRAANGPFGGAVFTLDMPLEAHA</sequence>
<dbReference type="InterPro" id="IPR003660">
    <property type="entry name" value="HAMP_dom"/>
</dbReference>
<dbReference type="AlphaFoldDB" id="A0A5P2UI42"/>
<evidence type="ECO:0000256" key="2">
    <source>
        <dbReference type="ARBA" id="ARBA00004236"/>
    </source>
</evidence>
<dbReference type="InterPro" id="IPR004358">
    <property type="entry name" value="Sig_transdc_His_kin-like_C"/>
</dbReference>
<evidence type="ECO:0000256" key="4">
    <source>
        <dbReference type="ARBA" id="ARBA00022553"/>
    </source>
</evidence>
<dbReference type="EMBL" id="BMVX01000004">
    <property type="protein sequence ID" value="GGZ56179.1"/>
    <property type="molecule type" value="Genomic_DNA"/>
</dbReference>
<keyword evidence="8" id="KW-1133">Transmembrane helix</keyword>
<feature type="domain" description="HAMP" evidence="12">
    <location>
        <begin position="197"/>
        <end position="249"/>
    </location>
</feature>
<dbReference type="SMART" id="SM00387">
    <property type="entry name" value="HATPase_c"/>
    <property type="match status" value="1"/>
</dbReference>
<dbReference type="CDD" id="cd06225">
    <property type="entry name" value="HAMP"/>
    <property type="match status" value="1"/>
</dbReference>
<keyword evidence="9" id="KW-0902">Two-component regulatory system</keyword>
<dbReference type="Proteomes" id="UP000634660">
    <property type="component" value="Unassembled WGS sequence"/>
</dbReference>
<dbReference type="InterPro" id="IPR005467">
    <property type="entry name" value="His_kinase_dom"/>
</dbReference>
<dbReference type="PROSITE" id="PS50109">
    <property type="entry name" value="HIS_KIN"/>
    <property type="match status" value="1"/>
</dbReference>
<evidence type="ECO:0000256" key="7">
    <source>
        <dbReference type="ARBA" id="ARBA00022777"/>
    </source>
</evidence>
<dbReference type="SUPFAM" id="SSF55874">
    <property type="entry name" value="ATPase domain of HSP90 chaperone/DNA topoisomerase II/histidine kinase"/>
    <property type="match status" value="1"/>
</dbReference>
<dbReference type="InterPro" id="IPR003594">
    <property type="entry name" value="HATPase_dom"/>
</dbReference>
<dbReference type="EC" id="2.7.13.3" evidence="3"/>
<evidence type="ECO:0000256" key="3">
    <source>
        <dbReference type="ARBA" id="ARBA00012438"/>
    </source>
</evidence>
<evidence type="ECO:0000256" key="1">
    <source>
        <dbReference type="ARBA" id="ARBA00000085"/>
    </source>
</evidence>
<dbReference type="CDD" id="cd00082">
    <property type="entry name" value="HisKA"/>
    <property type="match status" value="1"/>
</dbReference>
<dbReference type="InterPro" id="IPR036097">
    <property type="entry name" value="HisK_dim/P_sf"/>
</dbReference>
<keyword evidence="15" id="KW-1185">Reference proteome</keyword>
<dbReference type="Gene3D" id="6.10.340.10">
    <property type="match status" value="1"/>
</dbReference>
<protein>
    <recommendedName>
        <fullName evidence="3">histidine kinase</fullName>
        <ecNumber evidence="3">2.7.13.3</ecNumber>
    </recommendedName>
</protein>
<dbReference type="PROSITE" id="PS50885">
    <property type="entry name" value="HAMP"/>
    <property type="match status" value="1"/>
</dbReference>
<dbReference type="CDD" id="cd00075">
    <property type="entry name" value="HATPase"/>
    <property type="match status" value="1"/>
</dbReference>
<dbReference type="Pfam" id="PF00672">
    <property type="entry name" value="HAMP"/>
    <property type="match status" value="1"/>
</dbReference>
<evidence type="ECO:0000256" key="5">
    <source>
        <dbReference type="ARBA" id="ARBA00022679"/>
    </source>
</evidence>
<dbReference type="SUPFAM" id="SSF47384">
    <property type="entry name" value="Homodimeric domain of signal transducing histidine kinase"/>
    <property type="match status" value="1"/>
</dbReference>
<keyword evidence="7 13" id="KW-0418">Kinase</keyword>
<dbReference type="FunFam" id="1.10.287.130:FF:000010">
    <property type="entry name" value="Two-component sensor histidine kinase"/>
    <property type="match status" value="1"/>
</dbReference>
<dbReference type="Gene3D" id="1.10.287.130">
    <property type="match status" value="1"/>
</dbReference>
<keyword evidence="10" id="KW-0472">Membrane</keyword>
<name>A0A5P2UI42_9ACTN</name>
<reference evidence="13" key="1">
    <citation type="journal article" date="2014" name="Int. J. Syst. Evol. Microbiol.">
        <title>Complete genome sequence of Corynebacterium casei LMG S-19264T (=DSM 44701T), isolated from a smear-ripened cheese.</title>
        <authorList>
            <consortium name="US DOE Joint Genome Institute (JGI-PGF)"/>
            <person name="Walter F."/>
            <person name="Albersmeier A."/>
            <person name="Kalinowski J."/>
            <person name="Ruckert C."/>
        </authorList>
    </citation>
    <scope>NUCLEOTIDE SEQUENCE</scope>
    <source>
        <strain evidence="13">JCM 4834</strain>
    </source>
</reference>
<proteinExistence type="predicted"/>
<evidence type="ECO:0000256" key="10">
    <source>
        <dbReference type="ARBA" id="ARBA00023136"/>
    </source>
</evidence>
<keyword evidence="6" id="KW-0812">Transmembrane</keyword>
<evidence type="ECO:0000259" key="12">
    <source>
        <dbReference type="PROSITE" id="PS50885"/>
    </source>
</evidence>
<dbReference type="InterPro" id="IPR003661">
    <property type="entry name" value="HisK_dim/P_dom"/>
</dbReference>
<dbReference type="SMART" id="SM00304">
    <property type="entry name" value="HAMP"/>
    <property type="match status" value="1"/>
</dbReference>
<comment type="subcellular location">
    <subcellularLocation>
        <location evidence="2">Cell membrane</location>
    </subcellularLocation>
</comment>
<evidence type="ECO:0000256" key="6">
    <source>
        <dbReference type="ARBA" id="ARBA00022692"/>
    </source>
</evidence>
<dbReference type="Pfam" id="PF02518">
    <property type="entry name" value="HATPase_c"/>
    <property type="match status" value="1"/>
</dbReference>
<dbReference type="Pfam" id="PF00512">
    <property type="entry name" value="HisKA"/>
    <property type="match status" value="1"/>
</dbReference>
<accession>A0A5P2UI42</accession>
<dbReference type="SUPFAM" id="SSF158472">
    <property type="entry name" value="HAMP domain-like"/>
    <property type="match status" value="1"/>
</dbReference>
<feature type="domain" description="Histidine kinase" evidence="11">
    <location>
        <begin position="264"/>
        <end position="478"/>
    </location>
</feature>
<evidence type="ECO:0000313" key="13">
    <source>
        <dbReference type="EMBL" id="GGZ56179.1"/>
    </source>
</evidence>
<evidence type="ECO:0000259" key="11">
    <source>
        <dbReference type="PROSITE" id="PS50109"/>
    </source>
</evidence>
<dbReference type="RefSeq" id="WP_150517184.1">
    <property type="nucleotide sequence ID" value="NZ_BMVX01000004.1"/>
</dbReference>
<dbReference type="Proteomes" id="UP000326831">
    <property type="component" value="Chromosome"/>
</dbReference>
<dbReference type="KEGG" id="ssub:CP968_07150"/>
<evidence type="ECO:0000256" key="8">
    <source>
        <dbReference type="ARBA" id="ARBA00022989"/>
    </source>
</evidence>
<dbReference type="PANTHER" id="PTHR45436:SF5">
    <property type="entry name" value="SENSOR HISTIDINE KINASE TRCS"/>
    <property type="match status" value="1"/>
</dbReference>
<dbReference type="PRINTS" id="PR00344">
    <property type="entry name" value="BCTRLSENSOR"/>
</dbReference>
<evidence type="ECO:0000313" key="15">
    <source>
        <dbReference type="Proteomes" id="UP000326831"/>
    </source>
</evidence>
<dbReference type="OrthoDB" id="9786919at2"/>
<comment type="catalytic activity">
    <reaction evidence="1">
        <text>ATP + protein L-histidine = ADP + protein N-phospho-L-histidine.</text>
        <dbReference type="EC" id="2.7.13.3"/>
    </reaction>
</comment>
<dbReference type="EMBL" id="CP023701">
    <property type="protein sequence ID" value="QEU78089.1"/>
    <property type="molecule type" value="Genomic_DNA"/>
</dbReference>
<keyword evidence="5" id="KW-0808">Transferase</keyword>
<keyword evidence="4" id="KW-0597">Phosphoprotein</keyword>
<reference evidence="13" key="3">
    <citation type="submission" date="2020-09" db="EMBL/GenBank/DDBJ databases">
        <authorList>
            <person name="Sun Q."/>
            <person name="Ohkuma M."/>
        </authorList>
    </citation>
    <scope>NUCLEOTIDE SEQUENCE</scope>
    <source>
        <strain evidence="13">JCM 4834</strain>
    </source>
</reference>
<dbReference type="GO" id="GO:0000155">
    <property type="term" value="F:phosphorelay sensor kinase activity"/>
    <property type="evidence" value="ECO:0007669"/>
    <property type="project" value="InterPro"/>
</dbReference>
<organism evidence="14 15">
    <name type="scientific">Streptomyces subrutilus</name>
    <dbReference type="NCBI Taxonomy" id="36818"/>
    <lineage>
        <taxon>Bacteria</taxon>
        <taxon>Bacillati</taxon>
        <taxon>Actinomycetota</taxon>
        <taxon>Actinomycetes</taxon>
        <taxon>Kitasatosporales</taxon>
        <taxon>Streptomycetaceae</taxon>
        <taxon>Streptomyces</taxon>
    </lineage>
</organism>
<evidence type="ECO:0000313" key="14">
    <source>
        <dbReference type="EMBL" id="QEU78089.1"/>
    </source>
</evidence>
<dbReference type="SMART" id="SM00388">
    <property type="entry name" value="HisKA"/>
    <property type="match status" value="1"/>
</dbReference>
<dbReference type="Gene3D" id="3.30.565.10">
    <property type="entry name" value="Histidine kinase-like ATPase, C-terminal domain"/>
    <property type="match status" value="1"/>
</dbReference>
<dbReference type="PANTHER" id="PTHR45436">
    <property type="entry name" value="SENSOR HISTIDINE KINASE YKOH"/>
    <property type="match status" value="1"/>
</dbReference>
<dbReference type="GO" id="GO:0005886">
    <property type="term" value="C:plasma membrane"/>
    <property type="evidence" value="ECO:0007669"/>
    <property type="project" value="UniProtKB-SubCell"/>
</dbReference>
<dbReference type="InterPro" id="IPR036890">
    <property type="entry name" value="HATPase_C_sf"/>
</dbReference>